<dbReference type="InterPro" id="IPR019587">
    <property type="entry name" value="Polyketide_cyclase/dehydratase"/>
</dbReference>
<dbReference type="OrthoDB" id="3529782at2"/>
<evidence type="ECO:0000313" key="2">
    <source>
        <dbReference type="Proteomes" id="UP000322159"/>
    </source>
</evidence>
<dbReference type="Proteomes" id="UP000322159">
    <property type="component" value="Chromosome"/>
</dbReference>
<gene>
    <name evidence="1" type="ORF">FLP23_04970</name>
</gene>
<name>A0A5C1Y693_9MICO</name>
<reference evidence="1 2" key="1">
    <citation type="submission" date="2019-09" db="EMBL/GenBank/DDBJ databases">
        <title>Genome sequencing of strain KACC 19322.</title>
        <authorList>
            <person name="Heo J."/>
            <person name="Kim S.-J."/>
            <person name="Kim J.-S."/>
            <person name="Hong S.-B."/>
            <person name="Kwon S.-W."/>
        </authorList>
    </citation>
    <scope>NUCLEOTIDE SEQUENCE [LARGE SCALE GENOMIC DNA]</scope>
    <source>
        <strain evidence="1 2">KACC 19322</strain>
    </source>
</reference>
<protein>
    <submittedName>
        <fullName evidence="1">SRPBCC family protein</fullName>
    </submittedName>
</protein>
<sequence>MNRATEPSEHTVHVDAPPRAVFDHLRDPRNYVGLSPLVIEARDIRTDGGLLHYVAVERFRFLGFLRYDNRIAVTLRADDTDPERLVVSGDVDSPGKVQLAYAYEISPEGTGSRVVDRIAVTAPWGLRRFAAGRAGAVQLARGRILADRLAGATA</sequence>
<accession>A0A5C1Y693</accession>
<dbReference type="RefSeq" id="WP_149324836.1">
    <property type="nucleotide sequence ID" value="NZ_CP043504.1"/>
</dbReference>
<dbReference type="InterPro" id="IPR023393">
    <property type="entry name" value="START-like_dom_sf"/>
</dbReference>
<dbReference type="Pfam" id="PF10604">
    <property type="entry name" value="Polyketide_cyc2"/>
    <property type="match status" value="1"/>
</dbReference>
<dbReference type="EMBL" id="CP043504">
    <property type="protein sequence ID" value="QEO09414.1"/>
    <property type="molecule type" value="Genomic_DNA"/>
</dbReference>
<dbReference type="AlphaFoldDB" id="A0A5C1Y693"/>
<organism evidence="1 2">
    <name type="scientific">Protaetiibacter larvae</name>
    <dbReference type="NCBI Taxonomy" id="2592654"/>
    <lineage>
        <taxon>Bacteria</taxon>
        <taxon>Bacillati</taxon>
        <taxon>Actinomycetota</taxon>
        <taxon>Actinomycetes</taxon>
        <taxon>Micrococcales</taxon>
        <taxon>Microbacteriaceae</taxon>
        <taxon>Protaetiibacter</taxon>
    </lineage>
</organism>
<dbReference type="SUPFAM" id="SSF55961">
    <property type="entry name" value="Bet v1-like"/>
    <property type="match status" value="1"/>
</dbReference>
<dbReference type="Gene3D" id="3.30.530.20">
    <property type="match status" value="1"/>
</dbReference>
<keyword evidence="2" id="KW-1185">Reference proteome</keyword>
<dbReference type="CDD" id="cd07812">
    <property type="entry name" value="SRPBCC"/>
    <property type="match status" value="1"/>
</dbReference>
<dbReference type="KEGG" id="lyk:FLP23_04970"/>
<evidence type="ECO:0000313" key="1">
    <source>
        <dbReference type="EMBL" id="QEO09414.1"/>
    </source>
</evidence>
<proteinExistence type="predicted"/>